<feature type="compositionally biased region" description="Basic residues" evidence="2">
    <location>
        <begin position="213"/>
        <end position="224"/>
    </location>
</feature>
<comment type="caution">
    <text evidence="3">The sequence shown here is derived from an EMBL/GenBank/DDBJ whole genome shotgun (WGS) entry which is preliminary data.</text>
</comment>
<proteinExistence type="predicted"/>
<organism evidence="3 4">
    <name type="scientific">Arthrobotrys musiformis</name>
    <dbReference type="NCBI Taxonomy" id="47236"/>
    <lineage>
        <taxon>Eukaryota</taxon>
        <taxon>Fungi</taxon>
        <taxon>Dikarya</taxon>
        <taxon>Ascomycota</taxon>
        <taxon>Pezizomycotina</taxon>
        <taxon>Orbiliomycetes</taxon>
        <taxon>Orbiliales</taxon>
        <taxon>Orbiliaceae</taxon>
        <taxon>Arthrobotrys</taxon>
    </lineage>
</organism>
<dbReference type="AlphaFoldDB" id="A0AAV9WHM2"/>
<protein>
    <submittedName>
        <fullName evidence="3">Uncharacterized protein</fullName>
    </submittedName>
</protein>
<feature type="region of interest" description="Disordered" evidence="2">
    <location>
        <begin position="180"/>
        <end position="248"/>
    </location>
</feature>
<evidence type="ECO:0000313" key="4">
    <source>
        <dbReference type="Proteomes" id="UP001370758"/>
    </source>
</evidence>
<reference evidence="3 4" key="1">
    <citation type="submission" date="2023-08" db="EMBL/GenBank/DDBJ databases">
        <authorList>
            <person name="Palmer J.M."/>
        </authorList>
    </citation>
    <scope>NUCLEOTIDE SEQUENCE [LARGE SCALE GENOMIC DNA]</scope>
    <source>
        <strain evidence="3 4">TWF481</strain>
    </source>
</reference>
<keyword evidence="4" id="KW-1185">Reference proteome</keyword>
<evidence type="ECO:0000256" key="2">
    <source>
        <dbReference type="SAM" id="MobiDB-lite"/>
    </source>
</evidence>
<accession>A0AAV9WHM2</accession>
<dbReference type="Proteomes" id="UP001370758">
    <property type="component" value="Unassembled WGS sequence"/>
</dbReference>
<keyword evidence="1" id="KW-0175">Coiled coil</keyword>
<evidence type="ECO:0000256" key="1">
    <source>
        <dbReference type="SAM" id="Coils"/>
    </source>
</evidence>
<sequence>MAENGSPLELLLPDIHGTQDQALADLPIPAKDLPIPAKVCVATAQGTFAAKLREYVNNTSRSQDYPYFKKELVFLLWCPVFCLEPYRHLRTRSAIRAVLWGQFNAFWSALNPYGIDCDETADILSDFLKAHVFGADGKVAKTHFPAIPHNSWDGHPMLNCGCFDYSRTLINAPGSNANTKAKNGAGGENSLGVSTPPNGLEAGIESDREVTTPKKRNKRGRGRSKVPAPSLLPVPTAGGHFARATGSNKLPVGERKDLIVNKRKQISPLSGPLRELADMLEEPGPDHLPKKLRKEEQDSDHQVFINKTFGPIALPTHIQHQIFSIAQSILEKSCWAFLQAWVPKYRSDATYARAQNFELSIWLGFLNSELQNTPEDSRNIAALAGRGPMKDVLATLKKVQDIAIHRRKCSVEELKGYLALATDFTRFLKYDSGTKKARILKITAESVIDDAKYRRFVWAGYLKTLVDGVDREIKKLLGKKEDEKKKLEEAKNQLAGYKKELANLKEALAAKEAEIQMRMLKIQDDDDTDFNQKLKCLEDEKAETLKLVRTSDERYLADIDWNIPKLMAETDSDNEEYIYGFEADGDDVIETPDIIGNAVDEFFNTHLKEYMDGTWSRENNRDPATGLTIPMITIEDTTVNDAPTPDSEDTLNNGGE</sequence>
<feature type="region of interest" description="Disordered" evidence="2">
    <location>
        <begin position="637"/>
        <end position="656"/>
    </location>
</feature>
<gene>
    <name evidence="3" type="ORF">TWF481_007575</name>
</gene>
<name>A0AAV9WHM2_9PEZI</name>
<evidence type="ECO:0000313" key="3">
    <source>
        <dbReference type="EMBL" id="KAK6505682.1"/>
    </source>
</evidence>
<dbReference type="EMBL" id="JAVHJL010000004">
    <property type="protein sequence ID" value="KAK6505682.1"/>
    <property type="molecule type" value="Genomic_DNA"/>
</dbReference>
<feature type="coiled-coil region" evidence="1">
    <location>
        <begin position="466"/>
        <end position="514"/>
    </location>
</feature>